<dbReference type="AlphaFoldDB" id="A0A248TKX2"/>
<dbReference type="OrthoDB" id="2988958at2"/>
<name>A0A248TKX2_9BACI</name>
<dbReference type="RefSeq" id="WP_095372422.1">
    <property type="nucleotide sequence ID" value="NZ_CP022983.1"/>
</dbReference>
<dbReference type="KEGG" id="bko:CKF48_17090"/>
<protein>
    <recommendedName>
        <fullName evidence="4">Spore cortex protein CoxA</fullName>
    </recommendedName>
</protein>
<keyword evidence="1" id="KW-0732">Signal</keyword>
<dbReference type="InterPro" id="IPR019076">
    <property type="entry name" value="Spore_lipoprot_YhcN/YlaJ-like"/>
</dbReference>
<accession>A0A248TKX2</accession>
<proteinExistence type="predicted"/>
<keyword evidence="3" id="KW-1185">Reference proteome</keyword>
<sequence>MQKKILFVPFAVVMSMSLAACGTNNDASETTDENRNRTVPMGYYTNEQHNQKSKFKLLNDDDGAVTEWMDHSLGDETDTTRDGKFSKTDVNYNGHIEYNHVPRSNYYQSYEGELIEKVIHDAEEVEQVKEARAAEHDGKIVIALRLNKDADEKQVEQEVFSKVKSFVGERKVRIVTNESQFFRLNTIDNDVKAGLPMEKINENIDEIFYSK</sequence>
<dbReference type="PROSITE" id="PS51257">
    <property type="entry name" value="PROKAR_LIPOPROTEIN"/>
    <property type="match status" value="1"/>
</dbReference>
<evidence type="ECO:0008006" key="4">
    <source>
        <dbReference type="Google" id="ProtNLM"/>
    </source>
</evidence>
<feature type="chain" id="PRO_5038751433" description="Spore cortex protein CoxA" evidence="1">
    <location>
        <begin position="20"/>
        <end position="211"/>
    </location>
</feature>
<dbReference type="Proteomes" id="UP000215137">
    <property type="component" value="Chromosome"/>
</dbReference>
<dbReference type="EMBL" id="CP022983">
    <property type="protein sequence ID" value="ASV68856.1"/>
    <property type="molecule type" value="Genomic_DNA"/>
</dbReference>
<evidence type="ECO:0000313" key="3">
    <source>
        <dbReference type="Proteomes" id="UP000215137"/>
    </source>
</evidence>
<reference evidence="2 3" key="1">
    <citation type="submission" date="2017-08" db="EMBL/GenBank/DDBJ databases">
        <title>Complete Genome Sequence of Bacillus kochii Oregon-R-modENCODE STRAIN BDGP4, isolated from Drosophila melanogaster gut.</title>
        <authorList>
            <person name="Wan K.H."/>
            <person name="Yu C."/>
            <person name="Park S."/>
            <person name="Hammonds A.S."/>
            <person name="Booth B.W."/>
            <person name="Celniker S.E."/>
        </authorList>
    </citation>
    <scope>NUCLEOTIDE SEQUENCE [LARGE SCALE GENOMIC DNA]</scope>
    <source>
        <strain evidence="2 3">BDGP4</strain>
    </source>
</reference>
<organism evidence="2 3">
    <name type="scientific">Cytobacillus kochii</name>
    <dbReference type="NCBI Taxonomy" id="859143"/>
    <lineage>
        <taxon>Bacteria</taxon>
        <taxon>Bacillati</taxon>
        <taxon>Bacillota</taxon>
        <taxon>Bacilli</taxon>
        <taxon>Bacillales</taxon>
        <taxon>Bacillaceae</taxon>
        <taxon>Cytobacillus</taxon>
    </lineage>
</organism>
<gene>
    <name evidence="2" type="ORF">CKF48_17090</name>
</gene>
<evidence type="ECO:0000256" key="1">
    <source>
        <dbReference type="SAM" id="SignalP"/>
    </source>
</evidence>
<dbReference type="Pfam" id="PF09580">
    <property type="entry name" value="Spore_YhcN_YlaJ"/>
    <property type="match status" value="1"/>
</dbReference>
<feature type="signal peptide" evidence="1">
    <location>
        <begin position="1"/>
        <end position="19"/>
    </location>
</feature>
<evidence type="ECO:0000313" key="2">
    <source>
        <dbReference type="EMBL" id="ASV68856.1"/>
    </source>
</evidence>